<keyword evidence="2" id="KW-1185">Reference proteome</keyword>
<evidence type="ECO:0000313" key="1">
    <source>
        <dbReference type="EMBL" id="WWR45495.1"/>
    </source>
</evidence>
<proteinExistence type="predicted"/>
<gene>
    <name evidence="1" type="ORF">RZ517_11870</name>
</gene>
<sequence>MATDDTTQTPPETLSAATLRADYRSAHNRPLLIGTVLAPKERSALLRLNGRISKVTVGDRIGQTEIAAIEEGRVVLSLLGSTYDLRLPG</sequence>
<dbReference type="Proteomes" id="UP001364156">
    <property type="component" value="Chromosome"/>
</dbReference>
<reference evidence="1 2" key="1">
    <citation type="submission" date="2023-10" db="EMBL/GenBank/DDBJ databases">
        <title>Roseovarius strain S88 nov., isolated from a marine algae.</title>
        <authorList>
            <person name="Lee M.W."/>
            <person name="Lee J.K."/>
            <person name="Kim J.M."/>
            <person name="Choi D.G."/>
            <person name="Baek J.H."/>
            <person name="Bayburt H."/>
            <person name="Jung J.J."/>
            <person name="Han D.M."/>
            <person name="Jeon C.O."/>
        </authorList>
    </citation>
    <scope>NUCLEOTIDE SEQUENCE [LARGE SCALE GENOMIC DNA]</scope>
    <source>
        <strain evidence="1 2">S88</strain>
    </source>
</reference>
<name>A0ABZ2HJI7_9RHOB</name>
<evidence type="ECO:0000313" key="2">
    <source>
        <dbReference type="Proteomes" id="UP001364156"/>
    </source>
</evidence>
<protein>
    <submittedName>
        <fullName evidence="1">Uncharacterized protein</fullName>
    </submittedName>
</protein>
<dbReference type="EMBL" id="CP146069">
    <property type="protein sequence ID" value="WWR45495.1"/>
    <property type="molecule type" value="Genomic_DNA"/>
</dbReference>
<accession>A0ABZ2HJI7</accession>
<organism evidence="1 2">
    <name type="scientific">Roseovarius phycicola</name>
    <dbReference type="NCBI Taxonomy" id="3080976"/>
    <lineage>
        <taxon>Bacteria</taxon>
        <taxon>Pseudomonadati</taxon>
        <taxon>Pseudomonadota</taxon>
        <taxon>Alphaproteobacteria</taxon>
        <taxon>Rhodobacterales</taxon>
        <taxon>Roseobacteraceae</taxon>
        <taxon>Roseovarius</taxon>
    </lineage>
</organism>